<evidence type="ECO:0000313" key="1">
    <source>
        <dbReference type="EMBL" id="CZT13729.1"/>
    </source>
</evidence>
<protein>
    <submittedName>
        <fullName evidence="1">Uncharacterized protein</fullName>
    </submittedName>
</protein>
<accession>A0A1E1LUY4</accession>
<dbReference type="AlphaFoldDB" id="A0A1E1LUY4"/>
<keyword evidence="2" id="KW-1185">Reference proteome</keyword>
<organism evidence="1 2">
    <name type="scientific">Rhynchosporium graminicola</name>
    <dbReference type="NCBI Taxonomy" id="2792576"/>
    <lineage>
        <taxon>Eukaryota</taxon>
        <taxon>Fungi</taxon>
        <taxon>Dikarya</taxon>
        <taxon>Ascomycota</taxon>
        <taxon>Pezizomycotina</taxon>
        <taxon>Leotiomycetes</taxon>
        <taxon>Helotiales</taxon>
        <taxon>Ploettnerulaceae</taxon>
        <taxon>Rhynchosporium</taxon>
    </lineage>
</organism>
<sequence>MIKYLYTYTEKVLRTSLKTSLYAIELGLLPLANLLKLRAKSIITSINKTRIPQGLELDNDYININLDNKKELREAINRLDVKNLGPGSNIPFKYSSDRLEITFKENIRLLIAISKKSIRKAHAEAKEIFENSIIEVIKKLLLYNNIRLEAI</sequence>
<comment type="caution">
    <text evidence="1">The sequence shown here is derived from an EMBL/GenBank/DDBJ whole genome shotgun (WGS) entry which is preliminary data.</text>
</comment>
<dbReference type="Proteomes" id="UP000178129">
    <property type="component" value="Unassembled WGS sequence"/>
</dbReference>
<dbReference type="InParanoid" id="A0A1E1LUY4"/>
<proteinExistence type="predicted"/>
<evidence type="ECO:0000313" key="2">
    <source>
        <dbReference type="Proteomes" id="UP000178129"/>
    </source>
</evidence>
<reference evidence="2" key="1">
    <citation type="submission" date="2016-03" db="EMBL/GenBank/DDBJ databases">
        <authorList>
            <person name="Ploux O."/>
        </authorList>
    </citation>
    <scope>NUCLEOTIDE SEQUENCE [LARGE SCALE GENOMIC DNA]</scope>
    <source>
        <strain evidence="2">UK7</strain>
    </source>
</reference>
<dbReference type="EMBL" id="FJUW01000096">
    <property type="protein sequence ID" value="CZT13729.1"/>
    <property type="molecule type" value="Genomic_DNA"/>
</dbReference>
<gene>
    <name evidence="1" type="ORF">RCO7_10226</name>
</gene>
<name>A0A1E1LUY4_9HELO</name>